<dbReference type="SUPFAM" id="SSF54862">
    <property type="entry name" value="4Fe-4S ferredoxins"/>
    <property type="match status" value="2"/>
</dbReference>
<proteinExistence type="predicted"/>
<evidence type="ECO:0000256" key="1">
    <source>
        <dbReference type="ARBA" id="ARBA00022485"/>
    </source>
</evidence>
<dbReference type="InterPro" id="IPR017900">
    <property type="entry name" value="4Fe4S_Fe_S_CS"/>
</dbReference>
<comment type="caution">
    <text evidence="6">The sequence shown here is derived from an EMBL/GenBank/DDBJ whole genome shotgun (WGS) entry which is preliminary data.</text>
</comment>
<evidence type="ECO:0000313" key="6">
    <source>
        <dbReference type="EMBL" id="GAX87192.1"/>
    </source>
</evidence>
<dbReference type="PROSITE" id="PS51379">
    <property type="entry name" value="4FE4S_FER_2"/>
    <property type="match status" value="4"/>
</dbReference>
<keyword evidence="7" id="KW-1185">Reference proteome</keyword>
<keyword evidence="3" id="KW-0408">Iron</keyword>
<name>A0A292Y8L6_9BACT</name>
<dbReference type="EMBL" id="BDME01000001">
    <property type="protein sequence ID" value="GAX87192.1"/>
    <property type="molecule type" value="Genomic_DNA"/>
</dbReference>
<dbReference type="RefSeq" id="WP_096258341.1">
    <property type="nucleotide sequence ID" value="NZ_BDME01000001.1"/>
</dbReference>
<dbReference type="InterPro" id="IPR017896">
    <property type="entry name" value="4Fe4S_Fe-S-bd"/>
</dbReference>
<keyword evidence="2" id="KW-0479">Metal-binding</keyword>
<dbReference type="PANTHER" id="PTHR43687:SF4">
    <property type="entry name" value="BLR5484 PROTEIN"/>
    <property type="match status" value="1"/>
</dbReference>
<evidence type="ECO:0000256" key="4">
    <source>
        <dbReference type="ARBA" id="ARBA00023014"/>
    </source>
</evidence>
<reference evidence="6 7" key="1">
    <citation type="journal article" date="2017" name="Syst. Appl. Microbiol.">
        <title>Lebetimonas natsushimae sp. nov., a novel strictly anaerobic, moderately thermophilic chemoautotroph isolated from a deep-sea hydrothermal vent polychaete nest in the Mid-Okinawa Trough.</title>
        <authorList>
            <person name="Nagata R."/>
            <person name="Takaki Y."/>
            <person name="Tame A."/>
            <person name="Nunoura T."/>
            <person name="Muto H."/>
            <person name="Mino S."/>
            <person name="Sawayama S."/>
            <person name="Takai K."/>
            <person name="Nakagawa S."/>
        </authorList>
    </citation>
    <scope>NUCLEOTIDE SEQUENCE [LARGE SCALE GENOMIC DNA]</scope>
    <source>
        <strain evidence="6 7">HS1857</strain>
    </source>
</reference>
<dbReference type="PANTHER" id="PTHR43687">
    <property type="entry name" value="ADENYLYLSULFATE REDUCTASE, BETA SUBUNIT"/>
    <property type="match status" value="1"/>
</dbReference>
<dbReference type="InterPro" id="IPR050572">
    <property type="entry name" value="Fe-S_Ferredoxin"/>
</dbReference>
<evidence type="ECO:0000256" key="3">
    <source>
        <dbReference type="ARBA" id="ARBA00023004"/>
    </source>
</evidence>
<keyword evidence="4" id="KW-0411">Iron-sulfur</keyword>
<dbReference type="PROSITE" id="PS00198">
    <property type="entry name" value="4FE4S_FER_1"/>
    <property type="match status" value="1"/>
</dbReference>
<dbReference type="GO" id="GO:0046872">
    <property type="term" value="F:metal ion binding"/>
    <property type="evidence" value="ECO:0007669"/>
    <property type="project" value="UniProtKB-KW"/>
</dbReference>
<dbReference type="Proteomes" id="UP000217944">
    <property type="component" value="Unassembled WGS sequence"/>
</dbReference>
<dbReference type="Pfam" id="PF12838">
    <property type="entry name" value="Fer4_7"/>
    <property type="match status" value="1"/>
</dbReference>
<dbReference type="Pfam" id="PF13237">
    <property type="entry name" value="Fer4_10"/>
    <property type="match status" value="1"/>
</dbReference>
<evidence type="ECO:0000313" key="7">
    <source>
        <dbReference type="Proteomes" id="UP000217944"/>
    </source>
</evidence>
<organism evidence="6 7">
    <name type="scientific">Lebetimonas natsushimae</name>
    <dbReference type="NCBI Taxonomy" id="1936991"/>
    <lineage>
        <taxon>Bacteria</taxon>
        <taxon>Pseudomonadati</taxon>
        <taxon>Campylobacterota</taxon>
        <taxon>Epsilonproteobacteria</taxon>
        <taxon>Nautiliales</taxon>
        <taxon>Nautiliaceae</taxon>
        <taxon>Lebetimonas</taxon>
    </lineage>
</organism>
<feature type="domain" description="4Fe-4S ferredoxin-type" evidence="5">
    <location>
        <begin position="446"/>
        <end position="475"/>
    </location>
</feature>
<accession>A0A292Y8L6</accession>
<feature type="domain" description="4Fe-4S ferredoxin-type" evidence="5">
    <location>
        <begin position="209"/>
        <end position="226"/>
    </location>
</feature>
<dbReference type="GO" id="GO:0051539">
    <property type="term" value="F:4 iron, 4 sulfur cluster binding"/>
    <property type="evidence" value="ECO:0007669"/>
    <property type="project" value="UniProtKB-KW"/>
</dbReference>
<dbReference type="OrthoDB" id="9808559at2"/>
<dbReference type="AlphaFoldDB" id="A0A292Y8L6"/>
<dbReference type="Gene3D" id="3.30.70.20">
    <property type="match status" value="2"/>
</dbReference>
<gene>
    <name evidence="6" type="ORF">LNAT_P0487</name>
</gene>
<evidence type="ECO:0000259" key="5">
    <source>
        <dbReference type="PROSITE" id="PS51379"/>
    </source>
</evidence>
<evidence type="ECO:0000256" key="2">
    <source>
        <dbReference type="ARBA" id="ARBA00022723"/>
    </source>
</evidence>
<keyword evidence="1" id="KW-0004">4Fe-4S</keyword>
<feature type="domain" description="4Fe-4S ferredoxin-type" evidence="5">
    <location>
        <begin position="415"/>
        <end position="444"/>
    </location>
</feature>
<feature type="domain" description="4Fe-4S ferredoxin-type" evidence="5">
    <location>
        <begin position="228"/>
        <end position="257"/>
    </location>
</feature>
<sequence>MIEYAFYTTKPLEFPLSDNITVINDSNTPTIISNSKKTNPIVYAPEINFYINSSNAEVLEKIDVINRLYEIRGIKLDYAKFNEYKKEIKNRLLIIGNKEEAEQFDDLKEFEKYYALPEWIKDIEGTIGNLKFIIQKGNELINLEVDQAIWFNAPEVAFKQRGIVDPSDVGIEKAKEIIRKRVGIYEYRNYITYNKDVCQYHHRVLKETCGNCANVCPTNAIIKDDETKELVFSHIDCDGCGGCVSVCPSGALDFSAIPRDGFYEISKLFEGFIPFIIPEDMVENLEIELPKNIMPFVIEGRKFLDEVHLLTLFQDSGAQIVFLNDNFSKGEKEAIKLINEITNRKFGKSAVLFTDNPKEAEELLNRAEKISEAKYVINENNLSKREIFSIRLSHLIENDDLGVIDLGKNNYIHYGKIEIDESKCTLCMGCVSVCNVGALTAHDEDGTLKFDASMCTACGYCEVACAEKCLKVIPDKLELNKDFFGQKVMAKDEPFCCIMCGKPFAPKKAIEKIAAQLLPIFTDELKKKSIYCCPECKSKLLFNEYIERKTNAK</sequence>
<protein>
    <recommendedName>
        <fullName evidence="5">4Fe-4S ferredoxin-type domain-containing protein</fullName>
    </recommendedName>
</protein>